<feature type="domain" description="NADH:flavin oxidoreductase/NADH oxidase N-terminal" evidence="1">
    <location>
        <begin position="9"/>
        <end position="364"/>
    </location>
</feature>
<evidence type="ECO:0000313" key="2">
    <source>
        <dbReference type="EMBL" id="PSN59476.1"/>
    </source>
</evidence>
<name>A0A2T2N2K2_CORCC</name>
<sequence length="397" mass="44395">MSGMKVTALLQPITMGKSLHLRNRITMASMTRNRCNDNYKPTEATVKYYASRAKDGTGLIITEGILVYLHGTEYLHAPMLYDNDHTVAWKKVTDAVHHEGGTIFFQTWHAGRNQNENAPLLKAAGYPVLAPSSIKATGGSYRFLKGNPGHTANITEIQNPREILEQYRHSVSLAKEAGFDGVEILAQGGFLPHNFLLSSANQRNDQYGGSVENRCRFVLELVDTIIEVWGAERVGIKFSPSDVFAGMAVPYKEVSETYTYLIKRLVERQIGYICLSRRGCDPVDPQAKERPAGTELPPVYEPLHEFGPMIKYPGSRTLLMVNFSYSVEEAESLVREDKIDLVALGRPFIYNPDLITRVKDGIPLAENDRGGHIYYGPYDDVNEGYNDWTFASTGQHV</sequence>
<organism evidence="2 3">
    <name type="scientific">Corynespora cassiicola Philippines</name>
    <dbReference type="NCBI Taxonomy" id="1448308"/>
    <lineage>
        <taxon>Eukaryota</taxon>
        <taxon>Fungi</taxon>
        <taxon>Dikarya</taxon>
        <taxon>Ascomycota</taxon>
        <taxon>Pezizomycotina</taxon>
        <taxon>Dothideomycetes</taxon>
        <taxon>Pleosporomycetidae</taxon>
        <taxon>Pleosporales</taxon>
        <taxon>Corynesporascaceae</taxon>
        <taxon>Corynespora</taxon>
    </lineage>
</organism>
<dbReference type="InterPro" id="IPR013785">
    <property type="entry name" value="Aldolase_TIM"/>
</dbReference>
<dbReference type="GO" id="GO:0010181">
    <property type="term" value="F:FMN binding"/>
    <property type="evidence" value="ECO:0007669"/>
    <property type="project" value="InterPro"/>
</dbReference>
<dbReference type="Proteomes" id="UP000240883">
    <property type="component" value="Unassembled WGS sequence"/>
</dbReference>
<dbReference type="PANTHER" id="PTHR22893">
    <property type="entry name" value="NADH OXIDOREDUCTASE-RELATED"/>
    <property type="match status" value="1"/>
</dbReference>
<dbReference type="STRING" id="1448308.A0A2T2N2K2"/>
<proteinExistence type="predicted"/>
<dbReference type="PANTHER" id="PTHR22893:SF91">
    <property type="entry name" value="NADPH DEHYDROGENASE 2-RELATED"/>
    <property type="match status" value="1"/>
</dbReference>
<dbReference type="SUPFAM" id="SSF51395">
    <property type="entry name" value="FMN-linked oxidoreductases"/>
    <property type="match status" value="1"/>
</dbReference>
<gene>
    <name evidence="2" type="ORF">BS50DRAFT_656969</name>
</gene>
<dbReference type="OrthoDB" id="276546at2759"/>
<dbReference type="AlphaFoldDB" id="A0A2T2N2K2"/>
<keyword evidence="3" id="KW-1185">Reference proteome</keyword>
<evidence type="ECO:0000313" key="3">
    <source>
        <dbReference type="Proteomes" id="UP000240883"/>
    </source>
</evidence>
<protein>
    <submittedName>
        <fullName evidence="2">FMN-linked oxidoreductase</fullName>
    </submittedName>
</protein>
<dbReference type="Gene3D" id="3.20.20.70">
    <property type="entry name" value="Aldolase class I"/>
    <property type="match status" value="1"/>
</dbReference>
<dbReference type="Pfam" id="PF00724">
    <property type="entry name" value="Oxidored_FMN"/>
    <property type="match status" value="1"/>
</dbReference>
<accession>A0A2T2N2K2</accession>
<evidence type="ECO:0000259" key="1">
    <source>
        <dbReference type="Pfam" id="PF00724"/>
    </source>
</evidence>
<dbReference type="GO" id="GO:0016491">
    <property type="term" value="F:oxidoreductase activity"/>
    <property type="evidence" value="ECO:0007669"/>
    <property type="project" value="InterPro"/>
</dbReference>
<dbReference type="InterPro" id="IPR001155">
    <property type="entry name" value="OxRdtase_FMN_N"/>
</dbReference>
<reference evidence="2 3" key="1">
    <citation type="journal article" date="2018" name="Front. Microbiol.">
        <title>Genome-Wide Analysis of Corynespora cassiicola Leaf Fall Disease Putative Effectors.</title>
        <authorList>
            <person name="Lopez D."/>
            <person name="Ribeiro S."/>
            <person name="Label P."/>
            <person name="Fumanal B."/>
            <person name="Venisse J.S."/>
            <person name="Kohler A."/>
            <person name="de Oliveira R.R."/>
            <person name="Labutti K."/>
            <person name="Lipzen A."/>
            <person name="Lail K."/>
            <person name="Bauer D."/>
            <person name="Ohm R.A."/>
            <person name="Barry K.W."/>
            <person name="Spatafora J."/>
            <person name="Grigoriev I.V."/>
            <person name="Martin F.M."/>
            <person name="Pujade-Renaud V."/>
        </authorList>
    </citation>
    <scope>NUCLEOTIDE SEQUENCE [LARGE SCALE GENOMIC DNA]</scope>
    <source>
        <strain evidence="2 3">Philippines</strain>
    </source>
</reference>
<dbReference type="InterPro" id="IPR045247">
    <property type="entry name" value="Oye-like"/>
</dbReference>
<dbReference type="EMBL" id="KZ678155">
    <property type="protein sequence ID" value="PSN59476.1"/>
    <property type="molecule type" value="Genomic_DNA"/>
</dbReference>